<feature type="domain" description="DUF4371" evidence="3">
    <location>
        <begin position="150"/>
        <end position="275"/>
    </location>
</feature>
<dbReference type="RefSeq" id="XP_018494469.1">
    <property type="nucleotide sequence ID" value="XM_018638953.1"/>
</dbReference>
<feature type="non-terminal residue" evidence="5">
    <location>
        <position position="670"/>
    </location>
</feature>
<dbReference type="Pfam" id="PF14291">
    <property type="entry name" value="DUF4371"/>
    <property type="match status" value="1"/>
</dbReference>
<feature type="compositionally biased region" description="Polar residues" evidence="1">
    <location>
        <begin position="1"/>
        <end position="12"/>
    </location>
</feature>
<sequence length="670" mass="75200">MAGQNHFASVSVPSGVALNEEESAPDATTLGDEVTVSSPSARRQRVALNPMDIGKFVTSNGSCDHSLTDEERFEALTHCWEPDKEYAFPKTIESNRSRALQYHYLSLWPWLAYKSSSHGGLRKRGVLITQPLNRFKKAVDILKNHALKHLNNLKRNATYMSNKFQNELIAAIGKIIRRKIVREVNDSKFYAVLADETSDAGRIDQLTICLRYISTSASKPVVKEVFLKFCAVAQKTGAALARTILDALEEEGVDVRNIRGQGYDGCASMKGAGNGVQAEIKAVVPQALYFHCASHCLSLALVHSAEIVPIKLAAGVVKSVCNFFCKSTKRHQCLMDKIDAHAPTSSKTRLKALCPTRWVESHHAFITFRELLVPLFHCLVELGQVTGETGVRAYELESSVCKCDFVFALLTIESFSCIFLPLSMQLQKKSLDIFAALRMVDNILSILELKRQNVETEFKIIYDEVTEICALLDVEIKMPRISGRQMHRENHQAETPEAYFRVTMYVQYLDHLIQELRSLFADSRQKAMKVQCLVPKYTVSSTFADLIETLDFYQTDLDCSASVLRGEFECWKAKWGRKAGNELPETAIEALSFCPRIEYPKIATLLQIFATFPVTTSTPERTFSSLKLLKTYLRSTMGHERLNGLASMTLQRDVPVSVDEVVDLIAQDPR</sequence>
<feature type="domain" description="HAT C-terminal dimerisation" evidence="2">
    <location>
        <begin position="598"/>
        <end position="653"/>
    </location>
</feature>
<organism evidence="4 5">
    <name type="scientific">Galendromus occidentalis</name>
    <name type="common">western predatory mite</name>
    <dbReference type="NCBI Taxonomy" id="34638"/>
    <lineage>
        <taxon>Eukaryota</taxon>
        <taxon>Metazoa</taxon>
        <taxon>Ecdysozoa</taxon>
        <taxon>Arthropoda</taxon>
        <taxon>Chelicerata</taxon>
        <taxon>Arachnida</taxon>
        <taxon>Acari</taxon>
        <taxon>Parasitiformes</taxon>
        <taxon>Mesostigmata</taxon>
        <taxon>Gamasina</taxon>
        <taxon>Phytoseioidea</taxon>
        <taxon>Phytoseiidae</taxon>
        <taxon>Typhlodrominae</taxon>
        <taxon>Galendromus</taxon>
    </lineage>
</organism>
<dbReference type="GO" id="GO:0046983">
    <property type="term" value="F:protein dimerization activity"/>
    <property type="evidence" value="ECO:0007669"/>
    <property type="project" value="InterPro"/>
</dbReference>
<dbReference type="AlphaFoldDB" id="A0AAJ7L3B7"/>
<proteinExistence type="predicted"/>
<dbReference type="InterPro" id="IPR025398">
    <property type="entry name" value="DUF4371"/>
</dbReference>
<feature type="region of interest" description="Disordered" evidence="1">
    <location>
        <begin position="1"/>
        <end position="38"/>
    </location>
</feature>
<gene>
    <name evidence="5" type="primary">LOC108864058</name>
</gene>
<name>A0AAJ7L3B7_9ACAR</name>
<dbReference type="SUPFAM" id="SSF53098">
    <property type="entry name" value="Ribonuclease H-like"/>
    <property type="match status" value="1"/>
</dbReference>
<evidence type="ECO:0000256" key="1">
    <source>
        <dbReference type="SAM" id="MobiDB-lite"/>
    </source>
</evidence>
<keyword evidence="4" id="KW-1185">Reference proteome</keyword>
<evidence type="ECO:0000313" key="4">
    <source>
        <dbReference type="Proteomes" id="UP000694867"/>
    </source>
</evidence>
<dbReference type="InterPro" id="IPR012337">
    <property type="entry name" value="RNaseH-like_sf"/>
</dbReference>
<dbReference type="Pfam" id="PF05699">
    <property type="entry name" value="Dimer_Tnp_hAT"/>
    <property type="match status" value="1"/>
</dbReference>
<protein>
    <submittedName>
        <fullName evidence="5">52 kDa repressor of the inhibitor of the protein kinase-like</fullName>
    </submittedName>
</protein>
<dbReference type="KEGG" id="goe:108864058"/>
<evidence type="ECO:0000313" key="5">
    <source>
        <dbReference type="RefSeq" id="XP_018494469.1"/>
    </source>
</evidence>
<evidence type="ECO:0000259" key="3">
    <source>
        <dbReference type="Pfam" id="PF14291"/>
    </source>
</evidence>
<dbReference type="PANTHER" id="PTHR46289">
    <property type="entry name" value="52 KDA REPRESSOR OF THE INHIBITOR OF THE PROTEIN KINASE-LIKE PROTEIN-RELATED"/>
    <property type="match status" value="1"/>
</dbReference>
<dbReference type="PANTHER" id="PTHR46289:SF17">
    <property type="entry name" value="HAT C-TERMINAL DIMERISATION DOMAIN-CONTAINING PROTEIN"/>
    <property type="match status" value="1"/>
</dbReference>
<dbReference type="Proteomes" id="UP000694867">
    <property type="component" value="Unplaced"/>
</dbReference>
<reference evidence="5" key="1">
    <citation type="submission" date="2025-08" db="UniProtKB">
        <authorList>
            <consortium name="RefSeq"/>
        </authorList>
    </citation>
    <scope>IDENTIFICATION</scope>
</reference>
<dbReference type="InterPro" id="IPR008906">
    <property type="entry name" value="HATC_C_dom"/>
</dbReference>
<evidence type="ECO:0000259" key="2">
    <source>
        <dbReference type="Pfam" id="PF05699"/>
    </source>
</evidence>
<dbReference type="GeneID" id="108864058"/>
<accession>A0AAJ7L3B7</accession>
<dbReference type="InterPro" id="IPR052958">
    <property type="entry name" value="IFN-induced_PKR_regulator"/>
</dbReference>